<dbReference type="EMBL" id="REGN01000326">
    <property type="protein sequence ID" value="RNA42702.1"/>
    <property type="molecule type" value="Genomic_DNA"/>
</dbReference>
<reference evidence="1 2" key="1">
    <citation type="journal article" date="2018" name="Sci. Rep.">
        <title>Genomic signatures of local adaptation to the degree of environmental predictability in rotifers.</title>
        <authorList>
            <person name="Franch-Gras L."/>
            <person name="Hahn C."/>
            <person name="Garcia-Roger E.M."/>
            <person name="Carmona M.J."/>
            <person name="Serra M."/>
            <person name="Gomez A."/>
        </authorList>
    </citation>
    <scope>NUCLEOTIDE SEQUENCE [LARGE SCALE GENOMIC DNA]</scope>
    <source>
        <strain evidence="1">HYR1</strain>
    </source>
</reference>
<name>A0A3M7T3U5_BRAPC</name>
<evidence type="ECO:0000313" key="1">
    <source>
        <dbReference type="EMBL" id="RNA42702.1"/>
    </source>
</evidence>
<dbReference type="Proteomes" id="UP000276133">
    <property type="component" value="Unassembled WGS sequence"/>
</dbReference>
<comment type="caution">
    <text evidence="1">The sequence shown here is derived from an EMBL/GenBank/DDBJ whole genome shotgun (WGS) entry which is preliminary data.</text>
</comment>
<protein>
    <submittedName>
        <fullName evidence="1">Uncharacterized protein</fullName>
    </submittedName>
</protein>
<feature type="non-terminal residue" evidence="1">
    <location>
        <position position="1"/>
    </location>
</feature>
<proteinExistence type="predicted"/>
<sequence>YWTQTFFKGIAIFKSSSEKDACFHLKDVKTGFVEIIFQRVSNKIIHFIDQTAFFDHSDMSH</sequence>
<keyword evidence="2" id="KW-1185">Reference proteome</keyword>
<gene>
    <name evidence="1" type="ORF">BpHYR1_004428</name>
</gene>
<evidence type="ECO:0000313" key="2">
    <source>
        <dbReference type="Proteomes" id="UP000276133"/>
    </source>
</evidence>
<accession>A0A3M7T3U5</accession>
<dbReference type="AlphaFoldDB" id="A0A3M7T3U5"/>
<organism evidence="1 2">
    <name type="scientific">Brachionus plicatilis</name>
    <name type="common">Marine rotifer</name>
    <name type="synonym">Brachionus muelleri</name>
    <dbReference type="NCBI Taxonomy" id="10195"/>
    <lineage>
        <taxon>Eukaryota</taxon>
        <taxon>Metazoa</taxon>
        <taxon>Spiralia</taxon>
        <taxon>Gnathifera</taxon>
        <taxon>Rotifera</taxon>
        <taxon>Eurotatoria</taxon>
        <taxon>Monogononta</taxon>
        <taxon>Pseudotrocha</taxon>
        <taxon>Ploima</taxon>
        <taxon>Brachionidae</taxon>
        <taxon>Brachionus</taxon>
    </lineage>
</organism>